<dbReference type="EMBL" id="BORJ01000001">
    <property type="protein sequence ID" value="GIN94218.1"/>
    <property type="molecule type" value="Genomic_DNA"/>
</dbReference>
<name>A0ABQ4KQ96_SIMTE</name>
<dbReference type="Proteomes" id="UP000680670">
    <property type="component" value="Unassembled WGS sequence"/>
</dbReference>
<accession>A0ABQ4KQ96</accession>
<keyword evidence="2" id="KW-1185">Reference proteome</keyword>
<evidence type="ECO:0000313" key="1">
    <source>
        <dbReference type="EMBL" id="GIN94218.1"/>
    </source>
</evidence>
<proteinExistence type="predicted"/>
<sequence>MVQEHTSEMDGIAGGADCLCFMKGKNILYLVDPRTWSRYEYPKAAEFEQV</sequence>
<comment type="caution">
    <text evidence="1">The sequence shown here is derived from an EMBL/GenBank/DDBJ whole genome shotgun (WGS) entry which is preliminary data.</text>
</comment>
<protein>
    <submittedName>
        <fullName evidence="1">Uncharacterized protein</fullName>
    </submittedName>
</protein>
<evidence type="ECO:0000313" key="2">
    <source>
        <dbReference type="Proteomes" id="UP000680670"/>
    </source>
</evidence>
<reference evidence="1 2" key="1">
    <citation type="submission" date="2021-03" db="EMBL/GenBank/DDBJ databases">
        <title>Antimicrobial resistance genes in bacteria isolated from Japanese honey, and their potential for conferring macrolide and lincosamide resistance in the American foulbrood pathogen Paenibacillus larvae.</title>
        <authorList>
            <person name="Okamoto M."/>
            <person name="Kumagai M."/>
            <person name="Kanamori H."/>
            <person name="Takamatsu D."/>
        </authorList>
    </citation>
    <scope>NUCLEOTIDE SEQUENCE [LARGE SCALE GENOMIC DNA]</scope>
    <source>
        <strain evidence="1 2">J6TS1</strain>
    </source>
</reference>
<organism evidence="1 2">
    <name type="scientific">Siminovitchia terrae</name>
    <name type="common">Bacillus terrae</name>
    <dbReference type="NCBI Taxonomy" id="1914933"/>
    <lineage>
        <taxon>Bacteria</taxon>
        <taxon>Bacillati</taxon>
        <taxon>Bacillota</taxon>
        <taxon>Bacilli</taxon>
        <taxon>Bacillales</taxon>
        <taxon>Bacillaceae</taxon>
        <taxon>Siminovitchia</taxon>
    </lineage>
</organism>
<gene>
    <name evidence="1" type="ORF">J6TS1_00880</name>
</gene>